<gene>
    <name evidence="2" type="ORF">PVT68_01330</name>
</gene>
<evidence type="ECO:0000313" key="2">
    <source>
        <dbReference type="EMBL" id="WGL16955.1"/>
    </source>
</evidence>
<dbReference type="CDD" id="cd00077">
    <property type="entry name" value="HDc"/>
    <property type="match status" value="1"/>
</dbReference>
<dbReference type="Proteomes" id="UP001236500">
    <property type="component" value="Chromosome"/>
</dbReference>
<dbReference type="EMBL" id="CP118605">
    <property type="protein sequence ID" value="WGL16955.1"/>
    <property type="molecule type" value="Genomic_DNA"/>
</dbReference>
<dbReference type="InterPro" id="IPR003607">
    <property type="entry name" value="HD/PDEase_dom"/>
</dbReference>
<protein>
    <submittedName>
        <fullName evidence="2">HD domain-containing protein</fullName>
    </submittedName>
</protein>
<name>A0ABY8NEU2_9GAMM</name>
<proteinExistence type="predicted"/>
<evidence type="ECO:0000259" key="1">
    <source>
        <dbReference type="Pfam" id="PF01966"/>
    </source>
</evidence>
<dbReference type="InterPro" id="IPR006674">
    <property type="entry name" value="HD_domain"/>
</dbReference>
<dbReference type="NCBIfam" id="TIGR00277">
    <property type="entry name" value="HDIG"/>
    <property type="match status" value="1"/>
</dbReference>
<dbReference type="Pfam" id="PF01966">
    <property type="entry name" value="HD"/>
    <property type="match status" value="1"/>
</dbReference>
<evidence type="ECO:0000313" key="3">
    <source>
        <dbReference type="Proteomes" id="UP001236500"/>
    </source>
</evidence>
<feature type="domain" description="HD" evidence="1">
    <location>
        <begin position="30"/>
        <end position="119"/>
    </location>
</feature>
<dbReference type="InterPro" id="IPR006675">
    <property type="entry name" value="HDIG_dom"/>
</dbReference>
<dbReference type="SUPFAM" id="SSF109604">
    <property type="entry name" value="HD-domain/PDEase-like"/>
    <property type="match status" value="1"/>
</dbReference>
<organism evidence="2 3">
    <name type="scientific">Microbulbifer bruguierae</name>
    <dbReference type="NCBI Taxonomy" id="3029061"/>
    <lineage>
        <taxon>Bacteria</taxon>
        <taxon>Pseudomonadati</taxon>
        <taxon>Pseudomonadota</taxon>
        <taxon>Gammaproteobacteria</taxon>
        <taxon>Cellvibrionales</taxon>
        <taxon>Microbulbiferaceae</taxon>
        <taxon>Microbulbifer</taxon>
    </lineage>
</organism>
<reference evidence="2 3" key="1">
    <citation type="submission" date="2023-02" db="EMBL/GenBank/DDBJ databases">
        <title>Description and genomic characterization of Microbulbifer bruguierae sp. nov., isolated from the sediment of mangrove plant Bruguiera sexangula.</title>
        <authorList>
            <person name="Long M."/>
        </authorList>
    </citation>
    <scope>NUCLEOTIDE SEQUENCE [LARGE SCALE GENOMIC DNA]</scope>
    <source>
        <strain evidence="2 3">H12</strain>
    </source>
</reference>
<keyword evidence="3" id="KW-1185">Reference proteome</keyword>
<accession>A0ABY8NEU2</accession>
<sequence length="147" mass="16700">MYDYLSSLLEDLDGIQQHPKYHPEGDALFHSLQVFQLALQATDDPVIWAAALFHDVGKAVDSPRHAEVGAEMLTGVLNPRIVWLVEHHLDLMRFPQRTRNKFAGEPRLQQLQLLRRLDVGGRDPVARVMDFEDAIQLLKPHHALIAA</sequence>
<dbReference type="Gene3D" id="1.10.3210.10">
    <property type="entry name" value="Hypothetical protein af1432"/>
    <property type="match status" value="1"/>
</dbReference>
<dbReference type="RefSeq" id="WP_280320775.1">
    <property type="nucleotide sequence ID" value="NZ_CP118605.1"/>
</dbReference>